<feature type="region of interest" description="Disordered" evidence="1">
    <location>
        <begin position="458"/>
        <end position="529"/>
    </location>
</feature>
<feature type="compositionally biased region" description="Basic and acidic residues" evidence="1">
    <location>
        <begin position="339"/>
        <end position="353"/>
    </location>
</feature>
<dbReference type="RefSeq" id="XP_026282752.1">
    <property type="nucleotide sequence ID" value="XM_026426967.2"/>
</dbReference>
<dbReference type="PANTHER" id="PTHR15256:SF6">
    <property type="entry name" value="INTEGRAL MEMBRANE PROTEIN DGCR2_IDD"/>
    <property type="match status" value="1"/>
</dbReference>
<dbReference type="Proteomes" id="UP000504606">
    <property type="component" value="Unplaced"/>
</dbReference>
<dbReference type="GO" id="GO:0016020">
    <property type="term" value="C:membrane"/>
    <property type="evidence" value="ECO:0007669"/>
    <property type="project" value="TreeGrafter"/>
</dbReference>
<feature type="compositionally biased region" description="Basic and acidic residues" evidence="1">
    <location>
        <begin position="458"/>
        <end position="472"/>
    </location>
</feature>
<reference evidence="4 5" key="1">
    <citation type="submission" date="2025-04" db="UniProtKB">
        <authorList>
            <consortium name="RefSeq"/>
        </authorList>
    </citation>
    <scope>IDENTIFICATION</scope>
    <source>
        <tissue evidence="4 5">Whole organism</tissue>
    </source>
</reference>
<evidence type="ECO:0000313" key="4">
    <source>
        <dbReference type="RefSeq" id="XP_026282752.1"/>
    </source>
</evidence>
<gene>
    <name evidence="4 5 6" type="primary">LOC113209452</name>
</gene>
<accession>A0A6J1SNC2</accession>
<sequence length="801" mass="87725">MSLAECRDINGLHVKHGLMYMAGPGECHQCVCENGVPKNCQDVMCHQPQNCSTFRKGARCCDFVCLDDLSPGKNDVIGLEGDFGLRLIASVITAVLSFSLLFFLVHRLRQRKIRSGRQNRQLSEDERSLGSIGYITGSLGYLPGAMERYEEPAAHFPHYPLWKPPGNYFPRGEAPPPYEEAVAATRAEALAAAMAGGNLHTNPSNFGRDALLGVNYNTYATGNLLGTTTHRTIPINLATSASFTLQPERFDENPPNTSCVSVATGTVSVTATVTAPPIARPELLHSDITHVRQGTDSSSRSSTLRRSDMTPRPDSSHRPEGVRRADINHRPDTFQWTEAPHRSDAGHRSDGVHGSETVHSSEPNQRSDAGHRPDTSHRIEANLRFDNVHGAENTSRTEVIHHAEFLRSDGNHRPDIIHRKENTQHLSHVHVDDRSGLRPETHHRHEFAHRDLSHRENLWRQDDPIRGEDRRLPSTPLPENSHSLPPHHSHGIHHQVHGGGQTHLSHSYGRQHLAPGPVLEMPGQDLDQKERKGISSKSVIPHLTNVPKSGTGVYEDAFHPAPVDVPHLHIATLRRGKHLGMSSNGMGTLRRNPVPVATPTPKITPSQSLLSDGTSSPACAMSMSTTITVPPPVIPQVEPQHNKAIASASPNAAVVAALVAASPPRCTCPKAASPRCTCPGSCHSSIMSLPVNDPSLPQNSNLSLAQGGLDDNDDYRSECENCKSTHSSNYYLDAEDPEPEITMTLHRKPTDTSEENGNGYYRTSLTLPTRHRPVPLHGVGARDNWFSSMPETSSDDESDEE</sequence>
<evidence type="ECO:0000256" key="1">
    <source>
        <dbReference type="SAM" id="MobiDB-lite"/>
    </source>
</evidence>
<proteinExistence type="predicted"/>
<keyword evidence="3" id="KW-1185">Reference proteome</keyword>
<feature type="compositionally biased region" description="Basic and acidic residues" evidence="1">
    <location>
        <begin position="305"/>
        <end position="332"/>
    </location>
</feature>
<dbReference type="KEGG" id="foc:113209452"/>
<keyword evidence="2" id="KW-0472">Membrane</keyword>
<organism evidence="3 5">
    <name type="scientific">Frankliniella occidentalis</name>
    <name type="common">Western flower thrips</name>
    <name type="synonym">Euthrips occidentalis</name>
    <dbReference type="NCBI Taxonomy" id="133901"/>
    <lineage>
        <taxon>Eukaryota</taxon>
        <taxon>Metazoa</taxon>
        <taxon>Ecdysozoa</taxon>
        <taxon>Arthropoda</taxon>
        <taxon>Hexapoda</taxon>
        <taxon>Insecta</taxon>
        <taxon>Pterygota</taxon>
        <taxon>Neoptera</taxon>
        <taxon>Paraneoptera</taxon>
        <taxon>Thysanoptera</taxon>
        <taxon>Terebrantia</taxon>
        <taxon>Thripoidea</taxon>
        <taxon>Thripidae</taxon>
        <taxon>Frankliniella</taxon>
    </lineage>
</organism>
<dbReference type="PANTHER" id="PTHR15256">
    <property type="entry name" value="INTEGRAL MEMBRANE PROTEIN DGCR2/IDD"/>
    <property type="match status" value="1"/>
</dbReference>
<feature type="compositionally biased region" description="Basic residues" evidence="1">
    <location>
        <begin position="485"/>
        <end position="496"/>
    </location>
</feature>
<protein>
    <submittedName>
        <fullName evidence="4 5">Uncharacterized protein LOC113209452</fullName>
    </submittedName>
</protein>
<evidence type="ECO:0000313" key="6">
    <source>
        <dbReference type="RefSeq" id="XP_052125386.1"/>
    </source>
</evidence>
<feature type="transmembrane region" description="Helical" evidence="2">
    <location>
        <begin position="83"/>
        <end position="105"/>
    </location>
</feature>
<dbReference type="RefSeq" id="XP_026282754.1">
    <property type="nucleotide sequence ID" value="XM_026426969.2"/>
</dbReference>
<dbReference type="InterPro" id="IPR042378">
    <property type="entry name" value="IDD"/>
</dbReference>
<keyword evidence="2" id="KW-0812">Transmembrane</keyword>
<evidence type="ECO:0000313" key="5">
    <source>
        <dbReference type="RefSeq" id="XP_026282754.1"/>
    </source>
</evidence>
<dbReference type="RefSeq" id="XP_052125386.1">
    <property type="nucleotide sequence ID" value="XM_052269426.1"/>
</dbReference>
<evidence type="ECO:0000313" key="3">
    <source>
        <dbReference type="Proteomes" id="UP000504606"/>
    </source>
</evidence>
<keyword evidence="2" id="KW-1133">Transmembrane helix</keyword>
<name>A0A6J1SNC2_FRAOC</name>
<evidence type="ECO:0000256" key="2">
    <source>
        <dbReference type="SAM" id="Phobius"/>
    </source>
</evidence>
<dbReference type="OrthoDB" id="6288751at2759"/>
<dbReference type="AlphaFoldDB" id="A0A6J1SNC2"/>
<dbReference type="GeneID" id="113209452"/>
<feature type="region of interest" description="Disordered" evidence="1">
    <location>
        <begin position="771"/>
        <end position="801"/>
    </location>
</feature>
<feature type="compositionally biased region" description="Polar residues" evidence="1">
    <location>
        <begin position="357"/>
        <end position="367"/>
    </location>
</feature>
<feature type="region of interest" description="Disordered" evidence="1">
    <location>
        <begin position="284"/>
        <end position="374"/>
    </location>
</feature>